<evidence type="ECO:0000256" key="2">
    <source>
        <dbReference type="ARBA" id="ARBA00009820"/>
    </source>
</evidence>
<comment type="similarity">
    <text evidence="2">Belongs to the TolB family.</text>
</comment>
<dbReference type="Pfam" id="PF26549">
    <property type="entry name" value="Tricorn_N"/>
    <property type="match status" value="1"/>
</dbReference>
<dbReference type="GO" id="GO:0017038">
    <property type="term" value="P:protein import"/>
    <property type="evidence" value="ECO:0007669"/>
    <property type="project" value="InterPro"/>
</dbReference>
<dbReference type="InterPro" id="IPR014167">
    <property type="entry name" value="Tol-Pal_TolB"/>
</dbReference>
<dbReference type="Gene3D" id="2.120.10.60">
    <property type="entry name" value="Tricorn protease N-terminal domain"/>
    <property type="match status" value="1"/>
</dbReference>
<evidence type="ECO:0000259" key="6">
    <source>
        <dbReference type="Pfam" id="PF04052"/>
    </source>
</evidence>
<reference evidence="7" key="1">
    <citation type="submission" date="2018-06" db="EMBL/GenBank/DDBJ databases">
        <authorList>
            <person name="Zhirakovskaya E."/>
        </authorList>
    </citation>
    <scope>NUCLEOTIDE SEQUENCE</scope>
</reference>
<feature type="transmembrane region" description="Helical" evidence="5">
    <location>
        <begin position="16"/>
        <end position="36"/>
    </location>
</feature>
<name>A0A3B1C3H1_9ZZZZ</name>
<evidence type="ECO:0000313" key="7">
    <source>
        <dbReference type="EMBL" id="VAX17410.1"/>
    </source>
</evidence>
<feature type="domain" description="TolB N-terminal" evidence="6">
    <location>
        <begin position="53"/>
        <end position="151"/>
    </location>
</feature>
<evidence type="ECO:0000256" key="3">
    <source>
        <dbReference type="ARBA" id="ARBA00022729"/>
    </source>
</evidence>
<dbReference type="SUPFAM" id="SSF52964">
    <property type="entry name" value="TolB, N-terminal domain"/>
    <property type="match status" value="1"/>
</dbReference>
<dbReference type="PANTHER" id="PTHR36842:SF1">
    <property type="entry name" value="PROTEIN TOLB"/>
    <property type="match status" value="1"/>
</dbReference>
<dbReference type="SUPFAM" id="SSF69304">
    <property type="entry name" value="Tricorn protease N-terminal domain"/>
    <property type="match status" value="1"/>
</dbReference>
<dbReference type="Pfam" id="PF04052">
    <property type="entry name" value="TolB_N"/>
    <property type="match status" value="1"/>
</dbReference>
<organism evidence="7">
    <name type="scientific">hydrothermal vent metagenome</name>
    <dbReference type="NCBI Taxonomy" id="652676"/>
    <lineage>
        <taxon>unclassified sequences</taxon>
        <taxon>metagenomes</taxon>
        <taxon>ecological metagenomes</taxon>
    </lineage>
</organism>
<keyword evidence="4" id="KW-0574">Periplasm</keyword>
<evidence type="ECO:0000256" key="4">
    <source>
        <dbReference type="ARBA" id="ARBA00022764"/>
    </source>
</evidence>
<keyword evidence="3" id="KW-0732">Signal</keyword>
<comment type="subcellular location">
    <subcellularLocation>
        <location evidence="1">Periplasm</location>
    </subcellularLocation>
</comment>
<dbReference type="Gene3D" id="3.40.50.10070">
    <property type="entry name" value="TolB, N-terminal domain"/>
    <property type="match status" value="1"/>
</dbReference>
<sequence>MFGKEIFNCGALRNRYLPGGVIVMFSAILVMVSASGSRAESKAVFLSAQRTESKLIEVAVPKFLFSGNDMENFGERASKIINKDLRFTGYFKPNENYDFMQQAVMRDMRRGKVNFEEWRTLSSNFLIKGSMSFKKNDAITVDIIVYDLQTTKIFFSKKYSGPRSIFRQIIHQFSDDFFLRVSGERGVARSKIAFISKVSGRKELFVMDYDGSNPWAVTSDRSLTLLPDWSPTNNMILFTTYRYRNPDLYAIDLRSKTRFPISRRIGLNSSGAWSPNGKNIAFSMSRRGNMEIYVSDANGSNLRRLTHSRAIETSPTWSPDGKRIAYTSDRAGSPQIYVMNVDGTGKRRITYKGGYNDGADWSPKGDTLAYASLLGGNFNIALVNINDQNVTQLTYDSSANDSPSWSPFGRHITFSSNRSGSRNVYIMNSLGSNQTRISFGSGGGYSPTWGPVLR</sequence>
<protein>
    <submittedName>
        <fullName evidence="7">Tol-Pal system beta propeller repeat protein TolB</fullName>
    </submittedName>
</protein>
<dbReference type="EMBL" id="UOGA01000096">
    <property type="protein sequence ID" value="VAX17410.1"/>
    <property type="molecule type" value="Genomic_DNA"/>
</dbReference>
<dbReference type="HAMAP" id="MF_00671">
    <property type="entry name" value="TolB"/>
    <property type="match status" value="1"/>
</dbReference>
<dbReference type="Gene3D" id="2.120.10.30">
    <property type="entry name" value="TolB, C-terminal domain"/>
    <property type="match status" value="1"/>
</dbReference>
<keyword evidence="5" id="KW-0812">Transmembrane</keyword>
<dbReference type="GO" id="GO:0042597">
    <property type="term" value="C:periplasmic space"/>
    <property type="evidence" value="ECO:0007669"/>
    <property type="project" value="UniProtKB-SubCell"/>
</dbReference>
<evidence type="ECO:0000256" key="5">
    <source>
        <dbReference type="SAM" id="Phobius"/>
    </source>
</evidence>
<accession>A0A3B1C3H1</accession>
<gene>
    <name evidence="7" type="ORF">MNBD_NITROSPINAE04-1094</name>
</gene>
<dbReference type="AlphaFoldDB" id="A0A3B1C3H1"/>
<keyword evidence="5" id="KW-0472">Membrane</keyword>
<dbReference type="Pfam" id="PF07676">
    <property type="entry name" value="PD40"/>
    <property type="match status" value="3"/>
</dbReference>
<dbReference type="InterPro" id="IPR011659">
    <property type="entry name" value="WD40"/>
</dbReference>
<evidence type="ECO:0000256" key="1">
    <source>
        <dbReference type="ARBA" id="ARBA00004418"/>
    </source>
</evidence>
<dbReference type="PANTHER" id="PTHR36842">
    <property type="entry name" value="PROTEIN TOLB HOMOLOG"/>
    <property type="match status" value="1"/>
</dbReference>
<dbReference type="InterPro" id="IPR011042">
    <property type="entry name" value="6-blade_b-propeller_TolB-like"/>
</dbReference>
<dbReference type="NCBIfam" id="TIGR02800">
    <property type="entry name" value="propeller_TolB"/>
    <property type="match status" value="1"/>
</dbReference>
<dbReference type="InterPro" id="IPR007195">
    <property type="entry name" value="TolB_N"/>
</dbReference>
<keyword evidence="5" id="KW-1133">Transmembrane helix</keyword>
<proteinExistence type="inferred from homology"/>